<dbReference type="Proteomes" id="UP000659344">
    <property type="component" value="Unassembled WGS sequence"/>
</dbReference>
<comment type="caution">
    <text evidence="1">The sequence shown here is derived from an EMBL/GenBank/DDBJ whole genome shotgun (WGS) entry which is preliminary data.</text>
</comment>
<sequence>MSGSLELTKSRHYIMAATYRHNTTFNRMNERNKFKIRIFCEKVILEVYIFLLILHLNRLES</sequence>
<accession>A0ABQ1YC08</accession>
<proteinExistence type="predicted"/>
<organism evidence="1 2">
    <name type="scientific">Paenibacillus segetis</name>
    <dbReference type="NCBI Taxonomy" id="1325360"/>
    <lineage>
        <taxon>Bacteria</taxon>
        <taxon>Bacillati</taxon>
        <taxon>Bacillota</taxon>
        <taxon>Bacilli</taxon>
        <taxon>Bacillales</taxon>
        <taxon>Paenibacillaceae</taxon>
        <taxon>Paenibacillus</taxon>
    </lineage>
</organism>
<protein>
    <submittedName>
        <fullName evidence="1">Uncharacterized protein</fullName>
    </submittedName>
</protein>
<reference evidence="2" key="1">
    <citation type="journal article" date="2019" name="Int. J. Syst. Evol. Microbiol.">
        <title>The Global Catalogue of Microorganisms (GCM) 10K type strain sequencing project: providing services to taxonomists for standard genome sequencing and annotation.</title>
        <authorList>
            <consortium name="The Broad Institute Genomics Platform"/>
            <consortium name="The Broad Institute Genome Sequencing Center for Infectious Disease"/>
            <person name="Wu L."/>
            <person name="Ma J."/>
        </authorList>
    </citation>
    <scope>NUCLEOTIDE SEQUENCE [LARGE SCALE GENOMIC DNA]</scope>
    <source>
        <strain evidence="2">CGMCC 1.12769</strain>
    </source>
</reference>
<gene>
    <name evidence="1" type="ORF">GCM10008013_17400</name>
</gene>
<name>A0ABQ1YC08_9BACL</name>
<dbReference type="EMBL" id="BMFT01000001">
    <property type="protein sequence ID" value="GGH20194.1"/>
    <property type="molecule type" value="Genomic_DNA"/>
</dbReference>
<keyword evidence="2" id="KW-1185">Reference proteome</keyword>
<evidence type="ECO:0000313" key="2">
    <source>
        <dbReference type="Proteomes" id="UP000659344"/>
    </source>
</evidence>
<evidence type="ECO:0000313" key="1">
    <source>
        <dbReference type="EMBL" id="GGH20194.1"/>
    </source>
</evidence>